<evidence type="ECO:0000256" key="1">
    <source>
        <dbReference type="ARBA" id="ARBA00022729"/>
    </source>
</evidence>
<name>A0ABT3YJN6_9HYPH</name>
<evidence type="ECO:0000313" key="3">
    <source>
        <dbReference type="EMBL" id="MCY0096048.1"/>
    </source>
</evidence>
<accession>A0ABT3YJN6</accession>
<keyword evidence="4" id="KW-1185">Reference proteome</keyword>
<dbReference type="InterPro" id="IPR038404">
    <property type="entry name" value="TRAP_DctP_sf"/>
</dbReference>
<feature type="chain" id="PRO_5045606220" evidence="2">
    <location>
        <begin position="25"/>
        <end position="324"/>
    </location>
</feature>
<comment type="caution">
    <text evidence="3">The sequence shown here is derived from an EMBL/GenBank/DDBJ whole genome shotgun (WGS) entry which is preliminary data.</text>
</comment>
<dbReference type="CDD" id="cd13602">
    <property type="entry name" value="PBP2_TRAP_BpDctp6_7"/>
    <property type="match status" value="1"/>
</dbReference>
<organism evidence="3 4">
    <name type="scientific">Hoeflea ulvae</name>
    <dbReference type="NCBI Taxonomy" id="2983764"/>
    <lineage>
        <taxon>Bacteria</taxon>
        <taxon>Pseudomonadati</taxon>
        <taxon>Pseudomonadota</taxon>
        <taxon>Alphaproteobacteria</taxon>
        <taxon>Hyphomicrobiales</taxon>
        <taxon>Rhizobiaceae</taxon>
        <taxon>Hoeflea</taxon>
    </lineage>
</organism>
<evidence type="ECO:0000313" key="4">
    <source>
        <dbReference type="Proteomes" id="UP001081283"/>
    </source>
</evidence>
<evidence type="ECO:0000256" key="2">
    <source>
        <dbReference type="SAM" id="SignalP"/>
    </source>
</evidence>
<dbReference type="InterPro" id="IPR018389">
    <property type="entry name" value="DctP_fam"/>
</dbReference>
<keyword evidence="1 2" id="KW-0732">Signal</keyword>
<dbReference type="EMBL" id="JAOVZQ010000001">
    <property type="protein sequence ID" value="MCY0096048.1"/>
    <property type="molecule type" value="Genomic_DNA"/>
</dbReference>
<dbReference type="Pfam" id="PF03480">
    <property type="entry name" value="DctP"/>
    <property type="match status" value="1"/>
</dbReference>
<dbReference type="Proteomes" id="UP001081283">
    <property type="component" value="Unassembled WGS sequence"/>
</dbReference>
<feature type="signal peptide" evidence="2">
    <location>
        <begin position="1"/>
        <end position="24"/>
    </location>
</feature>
<dbReference type="RefSeq" id="WP_267613896.1">
    <property type="nucleotide sequence ID" value="NZ_JAOVZQ010000001.1"/>
</dbReference>
<sequence length="324" mass="34773">MNTIFAKSVVVGLFAATLSTSALSADWDMPTPYPDATFHTVNINQFADDIKTATDGGLNITVHSAGSLIKHGEIKNAVRGGQVQIGEFFLSLLANEDAAYGIDSQPFVATSYEDAKKLWDAQKPVITELLAKQKLVPLYAVAWPPQGLYTNKEIKTVADLKGLKFRSYNAALEKFATLAGAAPTQVEVPDIPQAFSTGQVEAMITSPSTGANGKAWDYVTHYTPINAWVPKNIVVVNKAAFDGLDEATRTAVLEAAAAAETRGWEMSMQETEAQTKVLADNGMTIVEPSAELLEGLRGIGETMQVEWQETASEQAKSIVAAFGQ</sequence>
<dbReference type="SUPFAM" id="SSF53850">
    <property type="entry name" value="Periplasmic binding protein-like II"/>
    <property type="match status" value="1"/>
</dbReference>
<dbReference type="Gene3D" id="3.40.190.170">
    <property type="entry name" value="Bacterial extracellular solute-binding protein, family 7"/>
    <property type="match status" value="1"/>
</dbReference>
<proteinExistence type="predicted"/>
<dbReference type="PANTHER" id="PTHR33376:SF4">
    <property type="entry name" value="SIALIC ACID-BINDING PERIPLASMIC PROTEIN SIAP"/>
    <property type="match status" value="1"/>
</dbReference>
<dbReference type="PANTHER" id="PTHR33376">
    <property type="match status" value="1"/>
</dbReference>
<reference evidence="3" key="1">
    <citation type="submission" date="2022-10" db="EMBL/GenBank/DDBJ databases">
        <title>Hoeflea sp. J2-29, isolated from marine algae.</title>
        <authorList>
            <person name="Kristyanto S."/>
            <person name="Kim J.M."/>
            <person name="Jeon C.O."/>
        </authorList>
    </citation>
    <scope>NUCLEOTIDE SEQUENCE</scope>
    <source>
        <strain evidence="3">J2-29</strain>
    </source>
</reference>
<protein>
    <submittedName>
        <fullName evidence="3">TRAP transporter substrate-binding protein</fullName>
    </submittedName>
</protein>
<gene>
    <name evidence="3" type="ORF">OEG82_18795</name>
</gene>
<dbReference type="NCBIfam" id="NF037995">
    <property type="entry name" value="TRAP_S1"/>
    <property type="match status" value="1"/>
</dbReference>